<dbReference type="InterPro" id="IPR014755">
    <property type="entry name" value="Cu-Rt/internalin_Ig-like"/>
</dbReference>
<sequence length="552" mass="60542">MIQPWNGQWRTHRFAWLILGLIAIGAILFAGASTAGAHASLTKTEPSADARMDASPEAVRIVFNERLDTGGAKLFVLDELSKQVAGGRDPERIEQGKGLQIPLPKLGEGHYTVSYSVISEDGHPISGAYVFTVGNPAPLPDASQLDPHKQVGHSSHDHGGTALTDRLFLLYAARIVYYAALLVFAGLLLWSVQRSPSETLKQARDKAIDIAGKFMLLAALAYVFISMMDLMRGEPVSAWLDILTDTTTGRLYAATLLLGFAAPLVGGIGLAARLFWTAVMLFVEAWSGHASVFKPVIYTVGLDYVHLVAASLWSGGLILLYVVWRKERPEAGRFALVFSRWALLSFLVLWVTGILSTLDFLPSLAYLFYTAWGKWLIAKAAISLLVAIAAFLIRRRLARGDLPPNGLLKADVGLLAAIVLTIGILTYQTPLPANEPLHYHEMGADLHVTLRVTPNAPGDNSYILKVWLPETLGNPKQVQLRLLPAGREDVGFIDVPIKAFEDDEMDSFPEYAKFAFEAEGPYMPFAGEWKAQIRVTDSKGTELVRETTFRVY</sequence>
<evidence type="ECO:0000256" key="2">
    <source>
        <dbReference type="ARBA" id="ARBA00022723"/>
    </source>
</evidence>
<dbReference type="GO" id="GO:0005886">
    <property type="term" value="C:plasma membrane"/>
    <property type="evidence" value="ECO:0007669"/>
    <property type="project" value="TreeGrafter"/>
</dbReference>
<keyword evidence="5" id="KW-1133">Transmembrane helix</keyword>
<dbReference type="AlphaFoldDB" id="A0A398CJZ8"/>
<feature type="transmembrane region" description="Helical" evidence="5">
    <location>
        <begin position="14"/>
        <end position="37"/>
    </location>
</feature>
<evidence type="ECO:0000313" key="8">
    <source>
        <dbReference type="Proteomes" id="UP000266340"/>
    </source>
</evidence>
<proteinExistence type="predicted"/>
<keyword evidence="2" id="KW-0479">Metal-binding</keyword>
<evidence type="ECO:0000256" key="5">
    <source>
        <dbReference type="SAM" id="Phobius"/>
    </source>
</evidence>
<dbReference type="GO" id="GO:0042597">
    <property type="term" value="C:periplasmic space"/>
    <property type="evidence" value="ECO:0007669"/>
    <property type="project" value="InterPro"/>
</dbReference>
<evidence type="ECO:0000256" key="1">
    <source>
        <dbReference type="ARBA" id="ARBA00004196"/>
    </source>
</evidence>
<accession>A0A398CJZ8</accession>
<dbReference type="RefSeq" id="WP_119148956.1">
    <property type="nucleotide sequence ID" value="NZ_JBHSOV010000021.1"/>
</dbReference>
<reference evidence="7 8" key="1">
    <citation type="submission" date="2018-09" db="EMBL/GenBank/DDBJ databases">
        <title>Cohnella cavernae sp. nov., isolated from a karst cave.</title>
        <authorList>
            <person name="Zhu H."/>
        </authorList>
    </citation>
    <scope>NUCLEOTIDE SEQUENCE [LARGE SCALE GENOMIC DNA]</scope>
    <source>
        <strain evidence="7 8">K2E09-144</strain>
    </source>
</reference>
<gene>
    <name evidence="7" type="ORF">D3H35_10060</name>
</gene>
<dbReference type="Pfam" id="PF04234">
    <property type="entry name" value="CopC"/>
    <property type="match status" value="1"/>
</dbReference>
<feature type="transmembrane region" description="Helical" evidence="5">
    <location>
        <begin position="296"/>
        <end position="322"/>
    </location>
</feature>
<evidence type="ECO:0000313" key="7">
    <source>
        <dbReference type="EMBL" id="RIE03636.1"/>
    </source>
</evidence>
<name>A0A398CJZ8_9BACL</name>
<feature type="domain" description="CopC" evidence="6">
    <location>
        <begin position="38"/>
        <end position="133"/>
    </location>
</feature>
<dbReference type="GO" id="GO:0006825">
    <property type="term" value="P:copper ion transport"/>
    <property type="evidence" value="ECO:0007669"/>
    <property type="project" value="InterPro"/>
</dbReference>
<dbReference type="Gene3D" id="2.60.40.1220">
    <property type="match status" value="1"/>
</dbReference>
<dbReference type="PANTHER" id="PTHR34820:SF4">
    <property type="entry name" value="INNER MEMBRANE PROTEIN YEBZ"/>
    <property type="match status" value="1"/>
</dbReference>
<dbReference type="EMBL" id="QXJM01000032">
    <property type="protein sequence ID" value="RIE03636.1"/>
    <property type="molecule type" value="Genomic_DNA"/>
</dbReference>
<dbReference type="InterPro" id="IPR014756">
    <property type="entry name" value="Ig_E-set"/>
</dbReference>
<evidence type="ECO:0000259" key="6">
    <source>
        <dbReference type="Pfam" id="PF04234"/>
    </source>
</evidence>
<keyword evidence="5" id="KW-0472">Membrane</keyword>
<feature type="transmembrane region" description="Helical" evidence="5">
    <location>
        <begin position="406"/>
        <end position="427"/>
    </location>
</feature>
<dbReference type="SUPFAM" id="SSF81296">
    <property type="entry name" value="E set domains"/>
    <property type="match status" value="1"/>
</dbReference>
<dbReference type="PANTHER" id="PTHR34820">
    <property type="entry name" value="INNER MEMBRANE PROTEIN YEBZ"/>
    <property type="match status" value="1"/>
</dbReference>
<dbReference type="GO" id="GO:0030313">
    <property type="term" value="C:cell envelope"/>
    <property type="evidence" value="ECO:0007669"/>
    <property type="project" value="UniProtKB-SubCell"/>
</dbReference>
<keyword evidence="5" id="KW-0812">Transmembrane</keyword>
<feature type="transmembrane region" description="Helical" evidence="5">
    <location>
        <begin position="251"/>
        <end position="276"/>
    </location>
</feature>
<dbReference type="OrthoDB" id="2353937at2"/>
<organism evidence="7 8">
    <name type="scientific">Cohnella faecalis</name>
    <dbReference type="NCBI Taxonomy" id="2315694"/>
    <lineage>
        <taxon>Bacteria</taxon>
        <taxon>Bacillati</taxon>
        <taxon>Bacillota</taxon>
        <taxon>Bacilli</taxon>
        <taxon>Bacillales</taxon>
        <taxon>Paenibacillaceae</taxon>
        <taxon>Cohnella</taxon>
    </lineage>
</organism>
<feature type="transmembrane region" description="Helical" evidence="5">
    <location>
        <begin position="210"/>
        <end position="230"/>
    </location>
</feature>
<dbReference type="Proteomes" id="UP000266340">
    <property type="component" value="Unassembled WGS sequence"/>
</dbReference>
<feature type="transmembrane region" description="Helical" evidence="5">
    <location>
        <begin position="168"/>
        <end position="190"/>
    </location>
</feature>
<comment type="subcellular location">
    <subcellularLocation>
        <location evidence="1">Cell envelope</location>
    </subcellularLocation>
</comment>
<evidence type="ECO:0000256" key="3">
    <source>
        <dbReference type="ARBA" id="ARBA00022729"/>
    </source>
</evidence>
<comment type="caution">
    <text evidence="7">The sequence shown here is derived from an EMBL/GenBank/DDBJ whole genome shotgun (WGS) entry which is preliminary data.</text>
</comment>
<dbReference type="InterPro" id="IPR007348">
    <property type="entry name" value="CopC_dom"/>
</dbReference>
<keyword evidence="8" id="KW-1185">Reference proteome</keyword>
<feature type="transmembrane region" description="Helical" evidence="5">
    <location>
        <begin position="334"/>
        <end position="355"/>
    </location>
</feature>
<keyword evidence="3" id="KW-0732">Signal</keyword>
<feature type="transmembrane region" description="Helical" evidence="5">
    <location>
        <begin position="375"/>
        <end position="394"/>
    </location>
</feature>
<keyword evidence="4" id="KW-0186">Copper</keyword>
<protein>
    <submittedName>
        <fullName evidence="7">Copper resistance protein CopC</fullName>
    </submittedName>
</protein>
<dbReference type="GO" id="GO:0005507">
    <property type="term" value="F:copper ion binding"/>
    <property type="evidence" value="ECO:0007669"/>
    <property type="project" value="InterPro"/>
</dbReference>
<dbReference type="GO" id="GO:0046688">
    <property type="term" value="P:response to copper ion"/>
    <property type="evidence" value="ECO:0007669"/>
    <property type="project" value="InterPro"/>
</dbReference>
<dbReference type="InterPro" id="IPR032694">
    <property type="entry name" value="CopC/D"/>
</dbReference>
<evidence type="ECO:0000256" key="4">
    <source>
        <dbReference type="ARBA" id="ARBA00023008"/>
    </source>
</evidence>